<dbReference type="EMBL" id="BLJY01000002">
    <property type="protein sequence ID" value="GFF13832.1"/>
    <property type="molecule type" value="Genomic_DNA"/>
</dbReference>
<organism evidence="1 2">
    <name type="scientific">Aspergillus terreus</name>
    <dbReference type="NCBI Taxonomy" id="33178"/>
    <lineage>
        <taxon>Eukaryota</taxon>
        <taxon>Fungi</taxon>
        <taxon>Dikarya</taxon>
        <taxon>Ascomycota</taxon>
        <taxon>Pezizomycotina</taxon>
        <taxon>Eurotiomycetes</taxon>
        <taxon>Eurotiomycetidae</taxon>
        <taxon>Eurotiales</taxon>
        <taxon>Aspergillaceae</taxon>
        <taxon>Aspergillus</taxon>
        <taxon>Aspergillus subgen. Circumdati</taxon>
    </lineage>
</organism>
<dbReference type="Pfam" id="PF09995">
    <property type="entry name" value="MPAB_Lcp_cat"/>
    <property type="match status" value="1"/>
</dbReference>
<reference evidence="1 2" key="1">
    <citation type="submission" date="2020-01" db="EMBL/GenBank/DDBJ databases">
        <title>Aspergillus terreus IFO 6365 whole genome shotgun sequence.</title>
        <authorList>
            <person name="Kanamasa S."/>
            <person name="Takahashi H."/>
        </authorList>
    </citation>
    <scope>NUCLEOTIDE SEQUENCE [LARGE SCALE GENOMIC DNA]</scope>
    <source>
        <strain evidence="1 2">IFO 6365</strain>
    </source>
</reference>
<evidence type="ECO:0000313" key="1">
    <source>
        <dbReference type="EMBL" id="GFF13832.1"/>
    </source>
</evidence>
<sequence>MATEVLSPTTSHVLTARQPSGRAFENTHIFNTIAEPKELKSIVENDIYLLGGQYAILCQFLQPALAKGSYNHSDFASRIAQRLRNTARFINAAIFGTEEEKKAIFSVIHRYHARVKGSDYDANDPELHRWTAATLFVSVVVVHETFFGKVPPGKMEALYKESAVFGTSLRMPPEMWPATLDEFWEYWNHNLATLPVTDEARKLCRDLLYPKNLPLWMATILPLARLVTVNWLPERLAREYGMAPSVLSKAMYHYFVFNTRIVYPLLPKSVQQYQHRIYLRDLKAAVERVKETGHWVGI</sequence>
<dbReference type="AlphaFoldDB" id="A0A5M3YZG4"/>
<keyword evidence="2" id="KW-1185">Reference proteome</keyword>
<proteinExistence type="predicted"/>
<dbReference type="PANTHER" id="PTHR36151:SF3">
    <property type="entry name" value="ER-BOUND OXYGENASE MPAB_MPAB'_RUBBER OXYGENASE CATALYTIC DOMAIN-CONTAINING PROTEIN"/>
    <property type="match status" value="1"/>
</dbReference>
<protein>
    <submittedName>
        <fullName evidence="1">Uncharacterized protein</fullName>
    </submittedName>
</protein>
<comment type="caution">
    <text evidence="1">The sequence shown here is derived from an EMBL/GenBank/DDBJ whole genome shotgun (WGS) entry which is preliminary data.</text>
</comment>
<dbReference type="OrthoDB" id="5131368at2759"/>
<dbReference type="Proteomes" id="UP000452235">
    <property type="component" value="Unassembled WGS sequence"/>
</dbReference>
<evidence type="ECO:0000313" key="2">
    <source>
        <dbReference type="Proteomes" id="UP000452235"/>
    </source>
</evidence>
<dbReference type="VEuPathDB" id="FungiDB:ATEG_02665"/>
<name>A0A5M3YZG4_ASPTE</name>
<accession>A0A5M3YZG4</accession>
<gene>
    <name evidence="1" type="ORF">ATEIFO6365_0002094300</name>
</gene>
<dbReference type="GO" id="GO:0016491">
    <property type="term" value="F:oxidoreductase activity"/>
    <property type="evidence" value="ECO:0007669"/>
    <property type="project" value="InterPro"/>
</dbReference>
<dbReference type="InterPro" id="IPR018713">
    <property type="entry name" value="MPAB/Lcp_cat_dom"/>
</dbReference>
<dbReference type="PANTHER" id="PTHR36151">
    <property type="entry name" value="BLR2777 PROTEIN"/>
    <property type="match status" value="1"/>
</dbReference>